<protein>
    <submittedName>
        <fullName evidence="12">Peptidase domain-containing ABC transporter</fullName>
    </submittedName>
</protein>
<dbReference type="EMBL" id="CP122539">
    <property type="protein sequence ID" value="WGH75236.1"/>
    <property type="molecule type" value="Genomic_DNA"/>
</dbReference>
<dbReference type="SUPFAM" id="SSF52540">
    <property type="entry name" value="P-loop containing nucleoside triphosphate hydrolases"/>
    <property type="match status" value="1"/>
</dbReference>
<sequence>MKSFLKKFPHVSQHDHMDCGPACLAIISKYYGKEYSIQELREYCSLARDGVTMLGIEDGALEIGFETIAVQISTQDLIIKNPLPCILYWDNNHFVVLYKITKSIFTNNYYFHISDPAFGRIKIKQSDFEKVWLNNNSKGIALILNTKDSFFEKTPKYVNKFTFSNIINIIKPNKKEFFILLFGFLFSSFFTLIFPYLTQALIDIGISDKNLNYIFLILLAQLFLFFGTTIIDVVRSWVLMFVNSMINIQIIADFLNKIIKLPFHFFDTKQLGDFTSRIQDHHRIQEFLTSQSLIVVFSSFNFIIYFFVLSFYDPKILIIYLSLTLISIIWSLYFLKKIERLDYNRFSYLKAAQQNVFELVNGIVEIKLNNTEEYKVNKWQANQSKLFSVDFESLKVTQYQNLGFEFINQLKNILIIFIAAREVIIGNITLGTLLAISYIIGMMNNPLSQLIEFLKSWQFAKLSFFRLNEVQLMENEDNKSDILVSDFSQNSFIEISNLDFHYHGFRSPKVINNLSIKIPFGKTTAIVGESGSGKTTLMKLLLKFYSPSKGEINYSGFPISDISAKDLRKNCGVVMQDGYIFSDTLERNIATGSEEIDNSKLENAVKIANLQDYVDSLPQGYKTMLGSGGNGVSGGQKQRILIARAVYKNPKFIFFDEATSSLDAENEKIIYDNLDLFFKGKTVVKIAHRLSTVKNANQIIVIKKGKIVEIGNHKKLVSNKGVYYNLVKNQLELSV</sequence>
<dbReference type="SMART" id="SM00382">
    <property type="entry name" value="AAA"/>
    <property type="match status" value="1"/>
</dbReference>
<feature type="domain" description="ABC transporter" evidence="9">
    <location>
        <begin position="493"/>
        <end position="729"/>
    </location>
</feature>
<dbReference type="Proteomes" id="UP001232001">
    <property type="component" value="Chromosome"/>
</dbReference>
<dbReference type="CDD" id="cd18571">
    <property type="entry name" value="ABC_6TM_peptidase_like"/>
    <property type="match status" value="1"/>
</dbReference>
<feature type="transmembrane region" description="Helical" evidence="8">
    <location>
        <begin position="177"/>
        <end position="198"/>
    </location>
</feature>
<evidence type="ECO:0000256" key="3">
    <source>
        <dbReference type="ARBA" id="ARBA00022741"/>
    </source>
</evidence>
<keyword evidence="13" id="KW-1185">Reference proteome</keyword>
<dbReference type="Gene3D" id="1.20.1560.10">
    <property type="entry name" value="ABC transporter type 1, transmembrane domain"/>
    <property type="match status" value="1"/>
</dbReference>
<feature type="domain" description="ABC transmembrane type-1" evidence="10">
    <location>
        <begin position="178"/>
        <end position="458"/>
    </location>
</feature>
<dbReference type="Gene3D" id="3.40.50.300">
    <property type="entry name" value="P-loop containing nucleotide triphosphate hydrolases"/>
    <property type="match status" value="1"/>
</dbReference>
<dbReference type="PROSITE" id="PS50990">
    <property type="entry name" value="PEPTIDASE_C39"/>
    <property type="match status" value="1"/>
</dbReference>
<keyword evidence="4" id="KW-0378">Hydrolase</keyword>
<keyword evidence="5" id="KW-0067">ATP-binding</keyword>
<keyword evidence="3" id="KW-0547">Nucleotide-binding</keyword>
<dbReference type="SUPFAM" id="SSF90123">
    <property type="entry name" value="ABC transporter transmembrane region"/>
    <property type="match status" value="1"/>
</dbReference>
<keyword evidence="7 8" id="KW-0472">Membrane</keyword>
<evidence type="ECO:0000259" key="10">
    <source>
        <dbReference type="PROSITE" id="PS50929"/>
    </source>
</evidence>
<feature type="transmembrane region" description="Helical" evidence="8">
    <location>
        <begin position="210"/>
        <end position="231"/>
    </location>
</feature>
<evidence type="ECO:0000256" key="2">
    <source>
        <dbReference type="ARBA" id="ARBA00022692"/>
    </source>
</evidence>
<dbReference type="InterPro" id="IPR011527">
    <property type="entry name" value="ABC1_TM_dom"/>
</dbReference>
<evidence type="ECO:0000256" key="6">
    <source>
        <dbReference type="ARBA" id="ARBA00022989"/>
    </source>
</evidence>
<evidence type="ECO:0000256" key="7">
    <source>
        <dbReference type="ARBA" id="ARBA00023136"/>
    </source>
</evidence>
<proteinExistence type="predicted"/>
<feature type="transmembrane region" description="Helical" evidence="8">
    <location>
        <begin position="413"/>
        <end position="440"/>
    </location>
</feature>
<dbReference type="PROSITE" id="PS00211">
    <property type="entry name" value="ABC_TRANSPORTER_1"/>
    <property type="match status" value="1"/>
</dbReference>
<evidence type="ECO:0000256" key="1">
    <source>
        <dbReference type="ARBA" id="ARBA00004651"/>
    </source>
</evidence>
<evidence type="ECO:0000313" key="12">
    <source>
        <dbReference type="EMBL" id="WGH75236.1"/>
    </source>
</evidence>
<feature type="domain" description="Peptidase C39" evidence="11">
    <location>
        <begin position="13"/>
        <end position="139"/>
    </location>
</feature>
<evidence type="ECO:0000256" key="4">
    <source>
        <dbReference type="ARBA" id="ARBA00022801"/>
    </source>
</evidence>
<comment type="subcellular location">
    <subcellularLocation>
        <location evidence="1">Cell membrane</location>
        <topology evidence="1">Multi-pass membrane protein</topology>
    </subcellularLocation>
</comment>
<dbReference type="InterPro" id="IPR027417">
    <property type="entry name" value="P-loop_NTPase"/>
</dbReference>
<dbReference type="PROSITE" id="PS50929">
    <property type="entry name" value="ABC_TM1F"/>
    <property type="match status" value="1"/>
</dbReference>
<name>A0ABY8L199_9FLAO</name>
<evidence type="ECO:0000259" key="11">
    <source>
        <dbReference type="PROSITE" id="PS50990"/>
    </source>
</evidence>
<reference evidence="12 13" key="1">
    <citation type="submission" date="2023-04" db="EMBL/GenBank/DDBJ databases">
        <title>Tenacibaculum tangerinum sp. nov., isolated from sea tidal flat of South Korea.</title>
        <authorList>
            <person name="Lee S.H."/>
            <person name="Kim J.-J."/>
        </authorList>
    </citation>
    <scope>NUCLEOTIDE SEQUENCE [LARGE SCALE GENOMIC DNA]</scope>
    <source>
        <strain evidence="12 13">GRR-S3-23</strain>
    </source>
</reference>
<evidence type="ECO:0000256" key="5">
    <source>
        <dbReference type="ARBA" id="ARBA00022840"/>
    </source>
</evidence>
<dbReference type="Pfam" id="PF00005">
    <property type="entry name" value="ABC_tran"/>
    <property type="match status" value="1"/>
</dbReference>
<dbReference type="InterPro" id="IPR017871">
    <property type="entry name" value="ABC_transporter-like_CS"/>
</dbReference>
<dbReference type="Pfam" id="PF03412">
    <property type="entry name" value="Peptidase_C39"/>
    <property type="match status" value="1"/>
</dbReference>
<evidence type="ECO:0000259" key="9">
    <source>
        <dbReference type="PROSITE" id="PS50893"/>
    </source>
</evidence>
<dbReference type="InterPro" id="IPR036640">
    <property type="entry name" value="ABC1_TM_sf"/>
</dbReference>
<dbReference type="CDD" id="cd02418">
    <property type="entry name" value="Peptidase_C39B"/>
    <property type="match status" value="1"/>
</dbReference>
<dbReference type="PROSITE" id="PS50893">
    <property type="entry name" value="ABC_TRANSPORTER_2"/>
    <property type="match status" value="1"/>
</dbReference>
<gene>
    <name evidence="12" type="ORF">P8625_14340</name>
</gene>
<dbReference type="Gene3D" id="3.90.70.10">
    <property type="entry name" value="Cysteine proteinases"/>
    <property type="match status" value="1"/>
</dbReference>
<dbReference type="InterPro" id="IPR003439">
    <property type="entry name" value="ABC_transporter-like_ATP-bd"/>
</dbReference>
<feature type="transmembrane region" description="Helical" evidence="8">
    <location>
        <begin position="318"/>
        <end position="335"/>
    </location>
</feature>
<keyword evidence="2 8" id="KW-0812">Transmembrane</keyword>
<dbReference type="InterPro" id="IPR003593">
    <property type="entry name" value="AAA+_ATPase"/>
</dbReference>
<evidence type="ECO:0000313" key="13">
    <source>
        <dbReference type="Proteomes" id="UP001232001"/>
    </source>
</evidence>
<dbReference type="InterPro" id="IPR039421">
    <property type="entry name" value="Type_1_exporter"/>
</dbReference>
<keyword evidence="6 8" id="KW-1133">Transmembrane helix</keyword>
<evidence type="ECO:0000256" key="8">
    <source>
        <dbReference type="SAM" id="Phobius"/>
    </source>
</evidence>
<dbReference type="InterPro" id="IPR005074">
    <property type="entry name" value="Peptidase_C39"/>
</dbReference>
<accession>A0ABY8L199</accession>
<organism evidence="12 13">
    <name type="scientific">Tenacibaculum tangerinum</name>
    <dbReference type="NCBI Taxonomy" id="3038772"/>
    <lineage>
        <taxon>Bacteria</taxon>
        <taxon>Pseudomonadati</taxon>
        <taxon>Bacteroidota</taxon>
        <taxon>Flavobacteriia</taxon>
        <taxon>Flavobacteriales</taxon>
        <taxon>Flavobacteriaceae</taxon>
        <taxon>Tenacibaculum</taxon>
    </lineage>
</organism>
<feature type="transmembrane region" description="Helical" evidence="8">
    <location>
        <begin position="293"/>
        <end position="312"/>
    </location>
</feature>
<dbReference type="PANTHER" id="PTHR43394">
    <property type="entry name" value="ATP-DEPENDENT PERMEASE MDL1, MITOCHONDRIAL"/>
    <property type="match status" value="1"/>
</dbReference>
<dbReference type="Pfam" id="PF00664">
    <property type="entry name" value="ABC_membrane"/>
    <property type="match status" value="1"/>
</dbReference>
<dbReference type="PANTHER" id="PTHR43394:SF1">
    <property type="entry name" value="ATP-BINDING CASSETTE SUB-FAMILY B MEMBER 10, MITOCHONDRIAL"/>
    <property type="match status" value="1"/>
</dbReference>